<dbReference type="EMBL" id="FLUV01000248">
    <property type="protein sequence ID" value="SBW18360.1"/>
    <property type="molecule type" value="Genomic_DNA"/>
</dbReference>
<accession>A0A1C3NTZ3</accession>
<proteinExistence type="predicted"/>
<sequence>MRLRVVRGLAIREAIGLGLAVEEIADRLHVRVPDLTWMSDQAGPGRK</sequence>
<gene>
    <name evidence="1" type="ORF">FDG2_0638</name>
</gene>
<dbReference type="AlphaFoldDB" id="A0A1C3NTZ3"/>
<organism evidence="1 2">
    <name type="scientific">Candidatus Protofrankia californiensis</name>
    <dbReference type="NCBI Taxonomy" id="1839754"/>
    <lineage>
        <taxon>Bacteria</taxon>
        <taxon>Bacillati</taxon>
        <taxon>Actinomycetota</taxon>
        <taxon>Actinomycetes</taxon>
        <taxon>Frankiales</taxon>
        <taxon>Frankiaceae</taxon>
        <taxon>Protofrankia</taxon>
    </lineage>
</organism>
<evidence type="ECO:0000313" key="1">
    <source>
        <dbReference type="EMBL" id="SBW18360.1"/>
    </source>
</evidence>
<dbReference type="Proteomes" id="UP000199013">
    <property type="component" value="Unassembled WGS sequence"/>
</dbReference>
<keyword evidence="2" id="KW-1185">Reference proteome</keyword>
<protein>
    <submittedName>
        <fullName evidence="1">Uncharacterized protein</fullName>
    </submittedName>
</protein>
<reference evidence="2" key="1">
    <citation type="submission" date="2016-02" db="EMBL/GenBank/DDBJ databases">
        <authorList>
            <person name="Wibberg D."/>
        </authorList>
    </citation>
    <scope>NUCLEOTIDE SEQUENCE [LARGE SCALE GENOMIC DNA]</scope>
</reference>
<name>A0A1C3NTZ3_9ACTN</name>
<evidence type="ECO:0000313" key="2">
    <source>
        <dbReference type="Proteomes" id="UP000199013"/>
    </source>
</evidence>